<dbReference type="Proteomes" id="UP001367508">
    <property type="component" value="Unassembled WGS sequence"/>
</dbReference>
<sequence>MAISKLVPGFRFHPTCVELVMYFLKRKVMGKKFCDGVITELDIYNYAPWDLPDHSCLRTGDLEWYFFCPRGKKYGRGGRMSRATEIGYWKPTGKDRAVQHNNQTVGKIKTLIFHTGKAPHGKRTDWVMHEYRLEDKELADKGIPQDSYVICKVFEKEGLGPRNGAQYGRPFNEEDWGGEDMGIPCAVSSVPVPILPMISDGSVPNDKHLPDSGCIGSTSTSCLSGSMPSPGTANPSDPNDEAVNNDDDILSLLDIFKEDGKLPEKVDIPGQENIAEDVPLSEFFEGLEDQCYWAALGGFSSGQNTEFNTNGMATTGDVGGSDDLDFVELIDLHSPLFWQTTQP</sequence>
<dbReference type="AlphaFoldDB" id="A0AAN9MQM7"/>
<evidence type="ECO:0000256" key="5">
    <source>
        <dbReference type="SAM" id="MobiDB-lite"/>
    </source>
</evidence>
<dbReference type="PROSITE" id="PS51005">
    <property type="entry name" value="NAC"/>
    <property type="match status" value="1"/>
</dbReference>
<feature type="region of interest" description="Disordered" evidence="5">
    <location>
        <begin position="219"/>
        <end position="245"/>
    </location>
</feature>
<dbReference type="GO" id="GO:0006355">
    <property type="term" value="P:regulation of DNA-templated transcription"/>
    <property type="evidence" value="ECO:0007669"/>
    <property type="project" value="InterPro"/>
</dbReference>
<dbReference type="GO" id="GO:0003677">
    <property type="term" value="F:DNA binding"/>
    <property type="evidence" value="ECO:0007669"/>
    <property type="project" value="UniProtKB-KW"/>
</dbReference>
<evidence type="ECO:0000313" key="7">
    <source>
        <dbReference type="EMBL" id="KAK7358827.1"/>
    </source>
</evidence>
<dbReference type="PANTHER" id="PTHR31744">
    <property type="entry name" value="PROTEIN CUP-SHAPED COTYLEDON 2-RELATED"/>
    <property type="match status" value="1"/>
</dbReference>
<comment type="caution">
    <text evidence="7">The sequence shown here is derived from an EMBL/GenBank/DDBJ whole genome shotgun (WGS) entry which is preliminary data.</text>
</comment>
<dbReference type="EMBL" id="JAYMYQ010000001">
    <property type="protein sequence ID" value="KAK7358827.1"/>
    <property type="molecule type" value="Genomic_DNA"/>
</dbReference>
<keyword evidence="4" id="KW-0539">Nucleus</keyword>
<accession>A0AAN9MQM7</accession>
<evidence type="ECO:0000313" key="8">
    <source>
        <dbReference type="Proteomes" id="UP001367508"/>
    </source>
</evidence>
<keyword evidence="8" id="KW-1185">Reference proteome</keyword>
<feature type="domain" description="NAC" evidence="6">
    <location>
        <begin position="6"/>
        <end position="156"/>
    </location>
</feature>
<dbReference type="InterPro" id="IPR003441">
    <property type="entry name" value="NAC-dom"/>
</dbReference>
<proteinExistence type="predicted"/>
<keyword evidence="2" id="KW-0238">DNA-binding</keyword>
<reference evidence="7 8" key="1">
    <citation type="submission" date="2024-01" db="EMBL/GenBank/DDBJ databases">
        <title>The genomes of 5 underutilized Papilionoideae crops provide insights into root nodulation and disease resistanc.</title>
        <authorList>
            <person name="Jiang F."/>
        </authorList>
    </citation>
    <scope>NUCLEOTIDE SEQUENCE [LARGE SCALE GENOMIC DNA]</scope>
    <source>
        <strain evidence="7">LVBAO_FW01</strain>
        <tissue evidence="7">Leaves</tissue>
    </source>
</reference>
<organism evidence="7 8">
    <name type="scientific">Canavalia gladiata</name>
    <name type="common">Sword bean</name>
    <name type="synonym">Dolichos gladiatus</name>
    <dbReference type="NCBI Taxonomy" id="3824"/>
    <lineage>
        <taxon>Eukaryota</taxon>
        <taxon>Viridiplantae</taxon>
        <taxon>Streptophyta</taxon>
        <taxon>Embryophyta</taxon>
        <taxon>Tracheophyta</taxon>
        <taxon>Spermatophyta</taxon>
        <taxon>Magnoliopsida</taxon>
        <taxon>eudicotyledons</taxon>
        <taxon>Gunneridae</taxon>
        <taxon>Pentapetalae</taxon>
        <taxon>rosids</taxon>
        <taxon>fabids</taxon>
        <taxon>Fabales</taxon>
        <taxon>Fabaceae</taxon>
        <taxon>Papilionoideae</taxon>
        <taxon>50 kb inversion clade</taxon>
        <taxon>NPAAA clade</taxon>
        <taxon>indigoferoid/millettioid clade</taxon>
        <taxon>Phaseoleae</taxon>
        <taxon>Canavalia</taxon>
    </lineage>
</organism>
<dbReference type="PANTHER" id="PTHR31744:SF210">
    <property type="entry name" value="NAC DOMAIN-CONTAINING PROTEIN 86-LIKE"/>
    <property type="match status" value="1"/>
</dbReference>
<dbReference type="Gene3D" id="2.170.150.80">
    <property type="entry name" value="NAC domain"/>
    <property type="match status" value="1"/>
</dbReference>
<evidence type="ECO:0000256" key="2">
    <source>
        <dbReference type="ARBA" id="ARBA00023125"/>
    </source>
</evidence>
<evidence type="ECO:0000259" key="6">
    <source>
        <dbReference type="PROSITE" id="PS51005"/>
    </source>
</evidence>
<dbReference type="Pfam" id="PF02365">
    <property type="entry name" value="NAM"/>
    <property type="match status" value="1"/>
</dbReference>
<gene>
    <name evidence="7" type="ORF">VNO77_00767</name>
</gene>
<dbReference type="SUPFAM" id="SSF101941">
    <property type="entry name" value="NAC domain"/>
    <property type="match status" value="1"/>
</dbReference>
<evidence type="ECO:0000256" key="4">
    <source>
        <dbReference type="ARBA" id="ARBA00023242"/>
    </source>
</evidence>
<evidence type="ECO:0000256" key="3">
    <source>
        <dbReference type="ARBA" id="ARBA00023163"/>
    </source>
</evidence>
<evidence type="ECO:0000256" key="1">
    <source>
        <dbReference type="ARBA" id="ARBA00023015"/>
    </source>
</evidence>
<keyword evidence="1" id="KW-0805">Transcription regulation</keyword>
<protein>
    <recommendedName>
        <fullName evidence="6">NAC domain-containing protein</fullName>
    </recommendedName>
</protein>
<keyword evidence="3" id="KW-0804">Transcription</keyword>
<feature type="compositionally biased region" description="Polar residues" evidence="5">
    <location>
        <begin position="219"/>
        <end position="237"/>
    </location>
</feature>
<dbReference type="InterPro" id="IPR036093">
    <property type="entry name" value="NAC_dom_sf"/>
</dbReference>
<name>A0AAN9MQM7_CANGL</name>